<dbReference type="GO" id="GO:0046872">
    <property type="term" value="F:metal ion binding"/>
    <property type="evidence" value="ECO:0007669"/>
    <property type="project" value="UniProtKB-KW"/>
</dbReference>
<dbReference type="NCBIfam" id="NF006688">
    <property type="entry name" value="PRK09236.1"/>
    <property type="match status" value="1"/>
</dbReference>
<evidence type="ECO:0000256" key="3">
    <source>
        <dbReference type="ARBA" id="ARBA00010286"/>
    </source>
</evidence>
<keyword evidence="4" id="KW-0479">Metal-binding</keyword>
<dbReference type="InterPro" id="IPR050138">
    <property type="entry name" value="DHOase/Allantoinase_Hydrolase"/>
</dbReference>
<dbReference type="InterPro" id="IPR032466">
    <property type="entry name" value="Metal_Hydrolase"/>
</dbReference>
<evidence type="ECO:0000256" key="5">
    <source>
        <dbReference type="ARBA" id="ARBA00022801"/>
    </source>
</evidence>
<evidence type="ECO:0000256" key="1">
    <source>
        <dbReference type="ARBA" id="ARBA00001947"/>
    </source>
</evidence>
<accession>A0A4R7CWB4</accession>
<dbReference type="GO" id="GO:0006145">
    <property type="term" value="P:purine nucleobase catabolic process"/>
    <property type="evidence" value="ECO:0007669"/>
    <property type="project" value="TreeGrafter"/>
</dbReference>
<dbReference type="SUPFAM" id="SSF51556">
    <property type="entry name" value="Metallo-dependent hydrolases"/>
    <property type="match status" value="1"/>
</dbReference>
<comment type="cofactor">
    <cofactor evidence="1">
        <name>Zn(2+)</name>
        <dbReference type="ChEBI" id="CHEBI:29105"/>
    </cofactor>
</comment>
<dbReference type="PANTHER" id="PTHR43668">
    <property type="entry name" value="ALLANTOINASE"/>
    <property type="match status" value="1"/>
</dbReference>
<dbReference type="CDD" id="cd01318">
    <property type="entry name" value="DHOase_IIb"/>
    <property type="match status" value="1"/>
</dbReference>
<keyword evidence="5" id="KW-0378">Hydrolase</keyword>
<dbReference type="AlphaFoldDB" id="A0A4R7CWB4"/>
<keyword evidence="8" id="KW-1185">Reference proteome</keyword>
<dbReference type="PANTHER" id="PTHR43668:SF4">
    <property type="entry name" value="ALLANTOINASE"/>
    <property type="match status" value="1"/>
</dbReference>
<comment type="caution">
    <text evidence="7">The sequence shown here is derived from an EMBL/GenBank/DDBJ whole genome shotgun (WGS) entry which is preliminary data.</text>
</comment>
<proteinExistence type="inferred from homology"/>
<dbReference type="PROSITE" id="PS00483">
    <property type="entry name" value="DIHYDROOROTASE_2"/>
    <property type="match status" value="1"/>
</dbReference>
<gene>
    <name evidence="7" type="ORF">B0I21_1062</name>
</gene>
<dbReference type="GO" id="GO:0004038">
    <property type="term" value="F:allantoinase activity"/>
    <property type="evidence" value="ECO:0007669"/>
    <property type="project" value="TreeGrafter"/>
</dbReference>
<comment type="function">
    <text evidence="2">Catalyzes the reversible cyclization of carbamoyl aspartate to dihydroorotate.</text>
</comment>
<dbReference type="GO" id="GO:0005737">
    <property type="term" value="C:cytoplasm"/>
    <property type="evidence" value="ECO:0007669"/>
    <property type="project" value="TreeGrafter"/>
</dbReference>
<sequence>MAIRSQSSGTSSYSKLVKHLDHTMSSILIKSAQIVNEGKITQADVFINHGRIEMIAESIDHAADHVIDAKGLHLLPGLIDDQVHFREPGLTYKADIWHESRAAVAGGTTSFMEMPNTVPNTLTQRLLQDKYDIAAEKSLANYSFFMGAGNDNLAEVLKTNPRDVCGIKIFMGSSTGNMLVDNEDTLENIFKEAPTLIAVHCEDEGTIKQNLADFKHEYGEDGLTASMHPRIRSEEACYLSSSKAVALAKKHNTRLHILHISTERETHLFANNIPLTDKRITAEACVHHLWFSDADYESKGNFIKWNPAVKTAADRDGILAAVLDGHIDVIATDHAPHTLEEKTQPYAQAPSGGPLVQHALQALLDLVKQGKLTLEQLVQKSAHNTATLFQVENRGFIREGYWADLVLVDLNKPYTVSKENILSKCGWSPFEGHTFSSSIIHTVVSGNIAFSHGDIVEAGSGHRLLFNR</sequence>
<dbReference type="Pfam" id="PF01979">
    <property type="entry name" value="Amidohydro_1"/>
    <property type="match status" value="1"/>
</dbReference>
<dbReference type="InterPro" id="IPR002195">
    <property type="entry name" value="Dihydroorotase_CS"/>
</dbReference>
<dbReference type="SUPFAM" id="SSF51338">
    <property type="entry name" value="Composite domain of metallo-dependent hydrolases"/>
    <property type="match status" value="1"/>
</dbReference>
<dbReference type="Gene3D" id="2.30.40.10">
    <property type="entry name" value="Urease, subunit C, domain 1"/>
    <property type="match status" value="1"/>
</dbReference>
<dbReference type="InterPro" id="IPR006680">
    <property type="entry name" value="Amidohydro-rel"/>
</dbReference>
<evidence type="ECO:0000313" key="8">
    <source>
        <dbReference type="Proteomes" id="UP000294752"/>
    </source>
</evidence>
<dbReference type="Proteomes" id="UP000294752">
    <property type="component" value="Unassembled WGS sequence"/>
</dbReference>
<evidence type="ECO:0000313" key="7">
    <source>
        <dbReference type="EMBL" id="TDS12147.1"/>
    </source>
</evidence>
<evidence type="ECO:0000256" key="2">
    <source>
        <dbReference type="ARBA" id="ARBA00002368"/>
    </source>
</evidence>
<feature type="domain" description="Amidohydrolase-related" evidence="6">
    <location>
        <begin position="74"/>
        <end position="448"/>
    </location>
</feature>
<evidence type="ECO:0000259" key="6">
    <source>
        <dbReference type="Pfam" id="PF01979"/>
    </source>
</evidence>
<reference evidence="7 8" key="1">
    <citation type="submission" date="2019-03" db="EMBL/GenBank/DDBJ databases">
        <title>Genomic Encyclopedia of Type Strains, Phase III (KMG-III): the genomes of soil and plant-associated and newly described type strains.</title>
        <authorList>
            <person name="Whitman W."/>
        </authorList>
    </citation>
    <scope>NUCLEOTIDE SEQUENCE [LARGE SCALE GENOMIC DNA]</scope>
    <source>
        <strain evidence="7 8">CGMCC 1.12801</strain>
    </source>
</reference>
<dbReference type="Gene3D" id="3.20.20.140">
    <property type="entry name" value="Metal-dependent hydrolases"/>
    <property type="match status" value="1"/>
</dbReference>
<dbReference type="EMBL" id="SNZV01000006">
    <property type="protein sequence ID" value="TDS12147.1"/>
    <property type="molecule type" value="Genomic_DNA"/>
</dbReference>
<organism evidence="7 8">
    <name type="scientific">Sphingobacterium paludis</name>
    <dbReference type="NCBI Taxonomy" id="1476465"/>
    <lineage>
        <taxon>Bacteria</taxon>
        <taxon>Pseudomonadati</taxon>
        <taxon>Bacteroidota</taxon>
        <taxon>Sphingobacteriia</taxon>
        <taxon>Sphingobacteriales</taxon>
        <taxon>Sphingobacteriaceae</taxon>
        <taxon>Sphingobacterium</taxon>
    </lineage>
</organism>
<evidence type="ECO:0000256" key="4">
    <source>
        <dbReference type="ARBA" id="ARBA00022723"/>
    </source>
</evidence>
<comment type="similarity">
    <text evidence="3">Belongs to the metallo-dependent hydrolases superfamily. DHOase family. Class I DHOase subfamily.</text>
</comment>
<dbReference type="NCBIfam" id="TIGR00857">
    <property type="entry name" value="pyrC_multi"/>
    <property type="match status" value="1"/>
</dbReference>
<dbReference type="InterPro" id="IPR011059">
    <property type="entry name" value="Metal-dep_hydrolase_composite"/>
</dbReference>
<protein>
    <submittedName>
        <fullName evidence="7">Dihydroorotase</fullName>
    </submittedName>
</protein>
<name>A0A4R7CWB4_9SPHI</name>